<comment type="caution">
    <text evidence="9">The sequence shown here is derived from an EMBL/GenBank/DDBJ whole genome shotgun (WGS) entry which is preliminary data.</text>
</comment>
<feature type="transmembrane region" description="Helical" evidence="7">
    <location>
        <begin position="106"/>
        <end position="127"/>
    </location>
</feature>
<evidence type="ECO:0000256" key="2">
    <source>
        <dbReference type="ARBA" id="ARBA00022448"/>
    </source>
</evidence>
<evidence type="ECO:0000259" key="8">
    <source>
        <dbReference type="PROSITE" id="PS50928"/>
    </source>
</evidence>
<evidence type="ECO:0000313" key="9">
    <source>
        <dbReference type="EMBL" id="MBK5897281.1"/>
    </source>
</evidence>
<comment type="subcellular location">
    <subcellularLocation>
        <location evidence="1 7">Cell membrane</location>
        <topology evidence="1 7">Multi-pass membrane protein</topology>
    </subcellularLocation>
</comment>
<protein>
    <submittedName>
        <fullName evidence="9">Carbohydrate ABC transporter permease</fullName>
    </submittedName>
</protein>
<dbReference type="EMBL" id="JAEPRJ010000001">
    <property type="protein sequence ID" value="MBK5897281.1"/>
    <property type="molecule type" value="Genomic_DNA"/>
</dbReference>
<proteinExistence type="inferred from homology"/>
<dbReference type="RefSeq" id="WP_208428775.1">
    <property type="nucleotide sequence ID" value="NZ_JAEPRJ010000001.1"/>
</dbReference>
<accession>A0ABS1IZH1</accession>
<feature type="transmembrane region" description="Helical" evidence="7">
    <location>
        <begin position="75"/>
        <end position="97"/>
    </location>
</feature>
<dbReference type="InterPro" id="IPR000515">
    <property type="entry name" value="MetI-like"/>
</dbReference>
<evidence type="ECO:0000256" key="1">
    <source>
        <dbReference type="ARBA" id="ARBA00004651"/>
    </source>
</evidence>
<dbReference type="Proteomes" id="UP000604730">
    <property type="component" value="Unassembled WGS sequence"/>
</dbReference>
<feature type="transmembrane region" description="Helical" evidence="7">
    <location>
        <begin position="239"/>
        <end position="260"/>
    </location>
</feature>
<keyword evidence="2 7" id="KW-0813">Transport</keyword>
<evidence type="ECO:0000256" key="7">
    <source>
        <dbReference type="RuleBase" id="RU363032"/>
    </source>
</evidence>
<keyword evidence="3" id="KW-1003">Cell membrane</keyword>
<evidence type="ECO:0000256" key="3">
    <source>
        <dbReference type="ARBA" id="ARBA00022475"/>
    </source>
</evidence>
<feature type="domain" description="ABC transmembrane type-1" evidence="8">
    <location>
        <begin position="71"/>
        <end position="260"/>
    </location>
</feature>
<dbReference type="CDD" id="cd06261">
    <property type="entry name" value="TM_PBP2"/>
    <property type="match status" value="1"/>
</dbReference>
<dbReference type="Pfam" id="PF00528">
    <property type="entry name" value="BPD_transp_1"/>
    <property type="match status" value="1"/>
</dbReference>
<dbReference type="Gene3D" id="1.10.3720.10">
    <property type="entry name" value="MetI-like"/>
    <property type="match status" value="1"/>
</dbReference>
<dbReference type="InterPro" id="IPR035906">
    <property type="entry name" value="MetI-like_sf"/>
</dbReference>
<evidence type="ECO:0000256" key="6">
    <source>
        <dbReference type="ARBA" id="ARBA00023136"/>
    </source>
</evidence>
<feature type="transmembrane region" description="Helical" evidence="7">
    <location>
        <begin position="12"/>
        <end position="32"/>
    </location>
</feature>
<evidence type="ECO:0000256" key="5">
    <source>
        <dbReference type="ARBA" id="ARBA00022989"/>
    </source>
</evidence>
<keyword evidence="4 7" id="KW-0812">Transmembrane</keyword>
<name>A0ABS1IZH1_9FIRM</name>
<dbReference type="PROSITE" id="PS50928">
    <property type="entry name" value="ABC_TM1"/>
    <property type="match status" value="1"/>
</dbReference>
<organism evidence="9 10">
    <name type="scientific">Catonella massiliensis</name>
    <dbReference type="NCBI Taxonomy" id="2799636"/>
    <lineage>
        <taxon>Bacteria</taxon>
        <taxon>Bacillati</taxon>
        <taxon>Bacillota</taxon>
        <taxon>Clostridia</taxon>
        <taxon>Lachnospirales</taxon>
        <taxon>Lachnospiraceae</taxon>
        <taxon>Catonella</taxon>
    </lineage>
</organism>
<keyword evidence="10" id="KW-1185">Reference proteome</keyword>
<evidence type="ECO:0000313" key="10">
    <source>
        <dbReference type="Proteomes" id="UP000604730"/>
    </source>
</evidence>
<comment type="similarity">
    <text evidence="7">Belongs to the binding-protein-dependent transport system permease family.</text>
</comment>
<sequence>MNKKYNIGKFFVYIILIGGVGITVFPFIWMILTSFKSQIESIKIPITIFPKEWLIKNYFAVFKAIPFGRMYLNTIINAVVIVSVQLLFCSMAAYAFARLKFPGKNVIFTILLSVLMIPSSFFILPQYQIIQGLGLLNSLPALFLPNLFSIFGTFLLRQFFKSLPDSLEDAARIDGCNRFMIYYKIMLPLVKSGLVALGILTLRFAWNDLMWPLIVNTSEQKMTLAAGLSSLQGQYVTDYPLMMAGAVMSVAPLLILFAIFQEQFIEGIALSGVKG</sequence>
<feature type="transmembrane region" description="Helical" evidence="7">
    <location>
        <begin position="139"/>
        <end position="160"/>
    </location>
</feature>
<reference evidence="9 10" key="1">
    <citation type="submission" date="2021-01" db="EMBL/GenBank/DDBJ databases">
        <title>Isolation and description of Catonella massiliensis sp. nov., a novel Catonella species, isolated from a stable periodontitis subject.</title>
        <authorList>
            <person name="Antezack A."/>
            <person name="Boxberger M."/>
            <person name="La Scola B."/>
            <person name="Monnet-Corti V."/>
        </authorList>
    </citation>
    <scope>NUCLEOTIDE SEQUENCE [LARGE SCALE GENOMIC DNA]</scope>
    <source>
        <strain evidence="9 10">Marseille-Q4567</strain>
    </source>
</reference>
<feature type="transmembrane region" description="Helical" evidence="7">
    <location>
        <begin position="181"/>
        <end position="206"/>
    </location>
</feature>
<keyword evidence="5 7" id="KW-1133">Transmembrane helix</keyword>
<dbReference type="SUPFAM" id="SSF161098">
    <property type="entry name" value="MetI-like"/>
    <property type="match status" value="1"/>
</dbReference>
<gene>
    <name evidence="9" type="ORF">JJN12_05690</name>
</gene>
<keyword evidence="6 7" id="KW-0472">Membrane</keyword>
<dbReference type="PANTHER" id="PTHR43744">
    <property type="entry name" value="ABC TRANSPORTER PERMEASE PROTEIN MG189-RELATED-RELATED"/>
    <property type="match status" value="1"/>
</dbReference>
<dbReference type="PANTHER" id="PTHR43744:SF12">
    <property type="entry name" value="ABC TRANSPORTER PERMEASE PROTEIN MG189-RELATED"/>
    <property type="match status" value="1"/>
</dbReference>
<evidence type="ECO:0000256" key="4">
    <source>
        <dbReference type="ARBA" id="ARBA00022692"/>
    </source>
</evidence>